<dbReference type="GO" id="GO:0001965">
    <property type="term" value="F:G-protein alpha-subunit binding"/>
    <property type="evidence" value="ECO:0007669"/>
    <property type="project" value="TreeGrafter"/>
</dbReference>
<dbReference type="GO" id="GO:0005737">
    <property type="term" value="C:cytoplasm"/>
    <property type="evidence" value="ECO:0007669"/>
    <property type="project" value="TreeGrafter"/>
</dbReference>
<evidence type="ECO:0000256" key="4">
    <source>
        <dbReference type="SAM" id="MobiDB-lite"/>
    </source>
</evidence>
<dbReference type="PANTHER" id="PTHR12425">
    <property type="entry name" value="SYNEMBRYN"/>
    <property type="match status" value="1"/>
</dbReference>
<protein>
    <recommendedName>
        <fullName evidence="7">Synembryn-A</fullName>
    </recommendedName>
</protein>
<dbReference type="PANTHER" id="PTHR12425:SF5">
    <property type="entry name" value="SYNEMBRYN"/>
    <property type="match status" value="1"/>
</dbReference>
<name>A0A409WFL3_PSICY</name>
<feature type="compositionally biased region" description="Polar residues" evidence="4">
    <location>
        <begin position="544"/>
        <end position="557"/>
    </location>
</feature>
<dbReference type="OrthoDB" id="5585685at2759"/>
<dbReference type="Pfam" id="PF10165">
    <property type="entry name" value="Ric8"/>
    <property type="match status" value="1"/>
</dbReference>
<feature type="compositionally biased region" description="Low complexity" evidence="4">
    <location>
        <begin position="529"/>
        <end position="543"/>
    </location>
</feature>
<evidence type="ECO:0000313" key="6">
    <source>
        <dbReference type="Proteomes" id="UP000283269"/>
    </source>
</evidence>
<reference evidence="5 6" key="1">
    <citation type="journal article" date="2018" name="Evol. Lett.">
        <title>Horizontal gene cluster transfer increased hallucinogenic mushroom diversity.</title>
        <authorList>
            <person name="Reynolds H.T."/>
            <person name="Vijayakumar V."/>
            <person name="Gluck-Thaler E."/>
            <person name="Korotkin H.B."/>
            <person name="Matheny P.B."/>
            <person name="Slot J.C."/>
        </authorList>
    </citation>
    <scope>NUCLEOTIDE SEQUENCE [LARGE SCALE GENOMIC DNA]</scope>
    <source>
        <strain evidence="5 6">2631</strain>
    </source>
</reference>
<evidence type="ECO:0008006" key="7">
    <source>
        <dbReference type="Google" id="ProtNLM"/>
    </source>
</evidence>
<keyword evidence="2" id="KW-0344">Guanine-nucleotide releasing factor</keyword>
<feature type="compositionally biased region" description="Low complexity" evidence="4">
    <location>
        <begin position="314"/>
        <end position="356"/>
    </location>
</feature>
<dbReference type="GO" id="GO:0005085">
    <property type="term" value="F:guanyl-nucleotide exchange factor activity"/>
    <property type="evidence" value="ECO:0007669"/>
    <property type="project" value="UniProtKB-KW"/>
</dbReference>
<evidence type="ECO:0000256" key="1">
    <source>
        <dbReference type="ARBA" id="ARBA00009049"/>
    </source>
</evidence>
<feature type="region of interest" description="Disordered" evidence="4">
    <location>
        <begin position="587"/>
        <end position="607"/>
    </location>
</feature>
<dbReference type="EMBL" id="NHYD01003440">
    <property type="protein sequence ID" value="PPQ77287.1"/>
    <property type="molecule type" value="Genomic_DNA"/>
</dbReference>
<dbReference type="STRING" id="93625.A0A409WFL3"/>
<dbReference type="InParanoid" id="A0A409WFL3"/>
<accession>A0A409WFL3</accession>
<comment type="caution">
    <text evidence="5">The sequence shown here is derived from an EMBL/GenBank/DDBJ whole genome shotgun (WGS) entry which is preliminary data.</text>
</comment>
<sequence>MADIVKTYAALSASSSRSDVAAVLNSIIDDIFGTGLISYLSAKPFTFDKSSRVELIKSIIADVKGCGSKAKLTSKDATLALLSVKTMGKDPSGSAYIAEPNVLSTLLGLAVTFIKDDPEAASEALRCIANALLLIEQARSTFISSDVNGGDTCILMLEKSSSPDHIFILSRILFLTTASGPSYLETIVDNKHHGRTIVEIFTSKLDLLAIANRNGTPSAKEATVDLLKFIFNILLHYPKLTEAEPQHTHVNGEEKVMGDFWSSKLDGILPPLLRIFNALPPTSPAPITAPLTHVIHSLITIPVNNTLKPIWLGSSPSSVRNSTTSSPKIKTPTLSDSAPGSRSDSPTQSPTSPKPSTLDRALSVLTAGRRSLSRTPSPSTSVSYDVLQRAYDLLEQSFSYYFPDSVDPDDADLRKRAKAESQDAVEDILSPLVVLITRLCLADEGTRARVRQWLVPDDLDRSSPLEQRSDTLGRCLRILSSVYHARLKDSIGEMLYAMADSDASVLSALVGYGNVAGFLFHKGVLTAPPASSSSSSVPQTTASGEQINPITGTTVQPKSPLPEMSEEEKEREMEKLFVLFDRLEKTGSLTPDQNPIRKAIHEGKLGP</sequence>
<dbReference type="AlphaFoldDB" id="A0A409WFL3"/>
<evidence type="ECO:0000256" key="2">
    <source>
        <dbReference type="ARBA" id="ARBA00022658"/>
    </source>
</evidence>
<organism evidence="5 6">
    <name type="scientific">Psilocybe cyanescens</name>
    <dbReference type="NCBI Taxonomy" id="93625"/>
    <lineage>
        <taxon>Eukaryota</taxon>
        <taxon>Fungi</taxon>
        <taxon>Dikarya</taxon>
        <taxon>Basidiomycota</taxon>
        <taxon>Agaricomycotina</taxon>
        <taxon>Agaricomycetes</taxon>
        <taxon>Agaricomycetidae</taxon>
        <taxon>Agaricales</taxon>
        <taxon>Agaricineae</taxon>
        <taxon>Strophariaceae</taxon>
        <taxon>Psilocybe</taxon>
    </lineage>
</organism>
<dbReference type="Proteomes" id="UP000283269">
    <property type="component" value="Unassembled WGS sequence"/>
</dbReference>
<keyword evidence="6" id="KW-1185">Reference proteome</keyword>
<feature type="region of interest" description="Disordered" evidence="4">
    <location>
        <begin position="529"/>
        <end position="572"/>
    </location>
</feature>
<keyword evidence="3" id="KW-0143">Chaperone</keyword>
<dbReference type="InterPro" id="IPR019318">
    <property type="entry name" value="Gua_nucleotide_exch_fac_Ric8"/>
</dbReference>
<feature type="region of interest" description="Disordered" evidence="4">
    <location>
        <begin position="314"/>
        <end position="359"/>
    </location>
</feature>
<dbReference type="GO" id="GO:0007186">
    <property type="term" value="P:G protein-coupled receptor signaling pathway"/>
    <property type="evidence" value="ECO:0007669"/>
    <property type="project" value="TreeGrafter"/>
</dbReference>
<evidence type="ECO:0000313" key="5">
    <source>
        <dbReference type="EMBL" id="PPQ77287.1"/>
    </source>
</evidence>
<proteinExistence type="inferred from homology"/>
<gene>
    <name evidence="5" type="ORF">CVT25_010869</name>
</gene>
<comment type="similarity">
    <text evidence="1">Belongs to the synembryn family.</text>
</comment>
<evidence type="ECO:0000256" key="3">
    <source>
        <dbReference type="ARBA" id="ARBA00023186"/>
    </source>
</evidence>